<keyword evidence="2" id="KW-1185">Reference proteome</keyword>
<dbReference type="Proteomes" id="UP001207468">
    <property type="component" value="Unassembled WGS sequence"/>
</dbReference>
<gene>
    <name evidence="1" type="ORF">F5148DRAFT_1366502</name>
</gene>
<protein>
    <submittedName>
        <fullName evidence="1">Uncharacterized protein</fullName>
    </submittedName>
</protein>
<accession>A0ACC0UFZ2</accession>
<organism evidence="1 2">
    <name type="scientific">Russula earlei</name>
    <dbReference type="NCBI Taxonomy" id="71964"/>
    <lineage>
        <taxon>Eukaryota</taxon>
        <taxon>Fungi</taxon>
        <taxon>Dikarya</taxon>
        <taxon>Basidiomycota</taxon>
        <taxon>Agaricomycotina</taxon>
        <taxon>Agaricomycetes</taxon>
        <taxon>Russulales</taxon>
        <taxon>Russulaceae</taxon>
        <taxon>Russula</taxon>
    </lineage>
</organism>
<sequence>MCSMQHAVWPYRVGRLQAIGEVGSGHISYLKGRARARPLQHKEESCIIDGTDPRFQCMLCTGKRRSAESKTPAAAAAAAVGMEREWHSPKHLSISTRGPQGCRFESAKFWSGQKWVTDRPVCKTTVVHYTIAIQLPRSRMMIAHRTYAGQTNAEPKRKKEKTLKNKIAKLPERGTRAARVNSQKQNKTKQKTRGKEESACVRLRSSRTLGKMKMGVSKLSRDPESIPNPNPTNPGSLDMDNASLRENRAALPHAQEVGQSNVPTKFSTGKNPKKKKKKETIAKGSTRWRWREKSWIGGGGPMVEISRIWKRARSVGEFEYGFGHVSA</sequence>
<evidence type="ECO:0000313" key="1">
    <source>
        <dbReference type="EMBL" id="KAI9510503.1"/>
    </source>
</evidence>
<comment type="caution">
    <text evidence="1">The sequence shown here is derived from an EMBL/GenBank/DDBJ whole genome shotgun (WGS) entry which is preliminary data.</text>
</comment>
<evidence type="ECO:0000313" key="2">
    <source>
        <dbReference type="Proteomes" id="UP001207468"/>
    </source>
</evidence>
<reference evidence="1" key="1">
    <citation type="submission" date="2021-03" db="EMBL/GenBank/DDBJ databases">
        <title>Evolutionary priming and transition to the ectomycorrhizal habit in an iconic lineage of mushroom-forming fungi: is preadaptation a requirement?</title>
        <authorList>
            <consortium name="DOE Joint Genome Institute"/>
            <person name="Looney B.P."/>
            <person name="Miyauchi S."/>
            <person name="Morin E."/>
            <person name="Drula E."/>
            <person name="Courty P.E."/>
            <person name="Chicoki N."/>
            <person name="Fauchery L."/>
            <person name="Kohler A."/>
            <person name="Kuo A."/>
            <person name="LaButti K."/>
            <person name="Pangilinan J."/>
            <person name="Lipzen A."/>
            <person name="Riley R."/>
            <person name="Andreopoulos W."/>
            <person name="He G."/>
            <person name="Johnson J."/>
            <person name="Barry K.W."/>
            <person name="Grigoriev I.V."/>
            <person name="Nagy L."/>
            <person name="Hibbett D."/>
            <person name="Henrissat B."/>
            <person name="Matheny P.B."/>
            <person name="Labbe J."/>
            <person name="Martin A.F."/>
        </authorList>
    </citation>
    <scope>NUCLEOTIDE SEQUENCE</scope>
    <source>
        <strain evidence="1">BPL698</strain>
    </source>
</reference>
<name>A0ACC0UFZ2_9AGAM</name>
<proteinExistence type="predicted"/>
<dbReference type="EMBL" id="JAGFNK010000041">
    <property type="protein sequence ID" value="KAI9510503.1"/>
    <property type="molecule type" value="Genomic_DNA"/>
</dbReference>